<accession>A0A139HP24</accession>
<dbReference type="AlphaFoldDB" id="A0A139HP24"/>
<keyword evidence="3" id="KW-1185">Reference proteome</keyword>
<evidence type="ECO:0000313" key="3">
    <source>
        <dbReference type="Proteomes" id="UP000073492"/>
    </source>
</evidence>
<name>A0A139HP24_9PEZI</name>
<comment type="caution">
    <text evidence="2">The sequence shown here is derived from an EMBL/GenBank/DDBJ whole genome shotgun (WGS) entry which is preliminary data.</text>
</comment>
<sequence>MFVHVKERIRDGAGIKAGIGWLRRNAGAQQAGLRECCAEVEPANSLPFLKVKVEFHAFRASIAVQAHIQDHGHRSDVRDSGACGEDSALSTYQRPLAMEVNLQNVREHPRIFQYRKALFLVPGTISIPLYIWRDSKQTSAARAVLSETAALPWHSHSDCASGTEPAMKCSSPKAPRMGASRPTPCSSRGTAAPKSWWRNEKKEIFVVPPVRTVNTAVSHPLREGDDEWFVGGERLSELAAEWRTYFDSVEPLKKPVVH</sequence>
<proteinExistence type="predicted"/>
<protein>
    <submittedName>
        <fullName evidence="2">Uncharacterized protein</fullName>
    </submittedName>
</protein>
<evidence type="ECO:0000313" key="2">
    <source>
        <dbReference type="EMBL" id="KXT04132.1"/>
    </source>
</evidence>
<reference evidence="2 3" key="1">
    <citation type="submission" date="2015-07" db="EMBL/GenBank/DDBJ databases">
        <title>Comparative genomics of the Sigatoka disease complex on banana suggests a link between parallel evolutionary changes in Pseudocercospora fijiensis and Pseudocercospora eumusae and increased virulence on the banana host.</title>
        <authorList>
            <person name="Chang T.-C."/>
            <person name="Salvucci A."/>
            <person name="Crous P.W."/>
            <person name="Stergiopoulos I."/>
        </authorList>
    </citation>
    <scope>NUCLEOTIDE SEQUENCE [LARGE SCALE GENOMIC DNA]</scope>
    <source>
        <strain evidence="2 3">CBS 116634</strain>
    </source>
</reference>
<dbReference type="Proteomes" id="UP000073492">
    <property type="component" value="Unassembled WGS sequence"/>
</dbReference>
<organism evidence="2 3">
    <name type="scientific">Pseudocercospora musae</name>
    <dbReference type="NCBI Taxonomy" id="113226"/>
    <lineage>
        <taxon>Eukaryota</taxon>
        <taxon>Fungi</taxon>
        <taxon>Dikarya</taxon>
        <taxon>Ascomycota</taxon>
        <taxon>Pezizomycotina</taxon>
        <taxon>Dothideomycetes</taxon>
        <taxon>Dothideomycetidae</taxon>
        <taxon>Mycosphaerellales</taxon>
        <taxon>Mycosphaerellaceae</taxon>
        <taxon>Pseudocercospora</taxon>
    </lineage>
</organism>
<dbReference type="EMBL" id="LFZO01000592">
    <property type="protein sequence ID" value="KXT04132.1"/>
    <property type="molecule type" value="Genomic_DNA"/>
</dbReference>
<evidence type="ECO:0000256" key="1">
    <source>
        <dbReference type="SAM" id="MobiDB-lite"/>
    </source>
</evidence>
<feature type="region of interest" description="Disordered" evidence="1">
    <location>
        <begin position="162"/>
        <end position="193"/>
    </location>
</feature>
<gene>
    <name evidence="2" type="ORF">AC579_1042</name>
</gene>